<reference evidence="2 3" key="1">
    <citation type="journal article" date="2015" name="Stand. Genomic Sci.">
        <title>Genomic Encyclopedia of Bacterial and Archaeal Type Strains, Phase III: the genomes of soil and plant-associated and newly described type strains.</title>
        <authorList>
            <person name="Whitman W.B."/>
            <person name="Woyke T."/>
            <person name="Klenk H.P."/>
            <person name="Zhou Y."/>
            <person name="Lilburn T.G."/>
            <person name="Beck B.J."/>
            <person name="De Vos P."/>
            <person name="Vandamme P."/>
            <person name="Eisen J.A."/>
            <person name="Garrity G."/>
            <person name="Hugenholtz P."/>
            <person name="Kyrpides N.C."/>
        </authorList>
    </citation>
    <scope>NUCLEOTIDE SEQUENCE [LARGE SCALE GENOMIC DNA]</scope>
    <source>
        <strain evidence="2 3">VKM Ac-2538</strain>
    </source>
</reference>
<dbReference type="EMBL" id="SLWM01000026">
    <property type="protein sequence ID" value="TCO12352.1"/>
    <property type="molecule type" value="Genomic_DNA"/>
</dbReference>
<evidence type="ECO:0008006" key="4">
    <source>
        <dbReference type="Google" id="ProtNLM"/>
    </source>
</evidence>
<keyword evidence="3" id="KW-1185">Reference proteome</keyword>
<proteinExistence type="predicted"/>
<evidence type="ECO:0000313" key="3">
    <source>
        <dbReference type="Proteomes" id="UP000295818"/>
    </source>
</evidence>
<evidence type="ECO:0000256" key="1">
    <source>
        <dbReference type="SAM" id="MobiDB-lite"/>
    </source>
</evidence>
<comment type="caution">
    <text evidence="2">The sequence shown here is derived from an EMBL/GenBank/DDBJ whole genome shotgun (WGS) entry which is preliminary data.</text>
</comment>
<accession>A0ABY2B9B5</accession>
<organism evidence="2 3">
    <name type="scientific">Kribbella orskensis</name>
    <dbReference type="NCBI Taxonomy" id="2512216"/>
    <lineage>
        <taxon>Bacteria</taxon>
        <taxon>Bacillati</taxon>
        <taxon>Actinomycetota</taxon>
        <taxon>Actinomycetes</taxon>
        <taxon>Propionibacteriales</taxon>
        <taxon>Kribbellaceae</taxon>
        <taxon>Kribbella</taxon>
    </lineage>
</organism>
<dbReference type="Proteomes" id="UP000295818">
    <property type="component" value="Unassembled WGS sequence"/>
</dbReference>
<protein>
    <recommendedName>
        <fullName evidence="4">Tetratricopeptide repeat protein</fullName>
    </recommendedName>
</protein>
<feature type="region of interest" description="Disordered" evidence="1">
    <location>
        <begin position="50"/>
        <end position="73"/>
    </location>
</feature>
<sequence length="73" mass="8033">MGGLAVGEGQSDRARELYQQSLDIRDRLAETEPGNTTYQRDLAVAAELGNAETEPRQRRAVTSRPACERTSIV</sequence>
<evidence type="ECO:0000313" key="2">
    <source>
        <dbReference type="EMBL" id="TCO12352.1"/>
    </source>
</evidence>
<gene>
    <name evidence="2" type="ORF">EV644_12696</name>
</gene>
<name>A0ABY2B9B5_9ACTN</name>